<reference evidence="1 2" key="1">
    <citation type="submission" date="2020-07" db="EMBL/GenBank/DDBJ databases">
        <title>Spirosoma foliorum sp. nov., isolated from the leaves on the Nejang mountain Korea, Republic of.</title>
        <authorList>
            <person name="Ho H."/>
            <person name="Lee Y.-J."/>
            <person name="Nurcahyanto D.-A."/>
            <person name="Kim S.-G."/>
        </authorList>
    </citation>
    <scope>NUCLEOTIDE SEQUENCE [LARGE SCALE GENOMIC DNA]</scope>
    <source>
        <strain evidence="1 2">PL0136</strain>
    </source>
</reference>
<dbReference type="AlphaFoldDB" id="A0A7G5H0Y4"/>
<evidence type="ECO:0008006" key="3">
    <source>
        <dbReference type="Google" id="ProtNLM"/>
    </source>
</evidence>
<dbReference type="Gene3D" id="2.130.10.10">
    <property type="entry name" value="YVTN repeat-like/Quinoprotein amine dehydrogenase"/>
    <property type="match status" value="2"/>
</dbReference>
<dbReference type="KEGG" id="sfol:H3H32_07595"/>
<accession>A0A7G5H0Y4</accession>
<evidence type="ECO:0000313" key="1">
    <source>
        <dbReference type="EMBL" id="QMW04776.1"/>
    </source>
</evidence>
<dbReference type="InterPro" id="IPR011110">
    <property type="entry name" value="Reg_prop"/>
</dbReference>
<sequence length="197" mass="22752">MNKRPSGYFPIGYCCQLLVVILSTIVTAFAQGQRPVAQHPLAQHLLKFEHLGTTQGLSNNRLFCIYKDREGFMWFGTDDGLNRYDGYTFKVYKPDPADPNNHMALNTVWDMLESRSGEIWFVTPGGGLHRLNKQTGRINYFRIGPDRSERFKPYDICYTMMEDKQGFLWIGSEGGLARFDTHTKQYQFYDIPVEGSR</sequence>
<evidence type="ECO:0000313" key="2">
    <source>
        <dbReference type="Proteomes" id="UP000515369"/>
    </source>
</evidence>
<organism evidence="1 2">
    <name type="scientific">Spirosoma foliorum</name>
    <dbReference type="NCBI Taxonomy" id="2710596"/>
    <lineage>
        <taxon>Bacteria</taxon>
        <taxon>Pseudomonadati</taxon>
        <taxon>Bacteroidota</taxon>
        <taxon>Cytophagia</taxon>
        <taxon>Cytophagales</taxon>
        <taxon>Cytophagaceae</taxon>
        <taxon>Spirosoma</taxon>
    </lineage>
</organism>
<dbReference type="SUPFAM" id="SSF63829">
    <property type="entry name" value="Calcium-dependent phosphotriesterase"/>
    <property type="match status" value="1"/>
</dbReference>
<dbReference type="Proteomes" id="UP000515369">
    <property type="component" value="Chromosome"/>
</dbReference>
<dbReference type="RefSeq" id="WP_182462128.1">
    <property type="nucleotide sequence ID" value="NZ_CP059732.1"/>
</dbReference>
<gene>
    <name evidence="1" type="ORF">H3H32_07595</name>
</gene>
<protein>
    <recommendedName>
        <fullName evidence="3">Histidine kinase</fullName>
    </recommendedName>
</protein>
<dbReference type="InterPro" id="IPR015943">
    <property type="entry name" value="WD40/YVTN_repeat-like_dom_sf"/>
</dbReference>
<dbReference type="Pfam" id="PF07494">
    <property type="entry name" value="Reg_prop"/>
    <property type="match status" value="2"/>
</dbReference>
<proteinExistence type="predicted"/>
<keyword evidence="2" id="KW-1185">Reference proteome</keyword>
<dbReference type="EMBL" id="CP059732">
    <property type="protein sequence ID" value="QMW04776.1"/>
    <property type="molecule type" value="Genomic_DNA"/>
</dbReference>
<name>A0A7G5H0Y4_9BACT</name>